<dbReference type="Pfam" id="PF08841">
    <property type="entry name" value="DDR"/>
    <property type="match status" value="1"/>
</dbReference>
<evidence type="ECO:0000256" key="1">
    <source>
        <dbReference type="ARBA" id="ARBA00007381"/>
    </source>
</evidence>
<dbReference type="Gene3D" id="3.50.30.70">
    <property type="entry name" value="Swiveling domain of dehydratase reactivase alpha subunit"/>
    <property type="match status" value="1"/>
</dbReference>
<name>A0A212IUY0_9PROT</name>
<dbReference type="InterPro" id="IPR040916">
    <property type="entry name" value="DDR_swiveling"/>
</dbReference>
<evidence type="ECO:0000259" key="3">
    <source>
        <dbReference type="Pfam" id="PF18427"/>
    </source>
</evidence>
<dbReference type="InterPro" id="IPR009191">
    <property type="entry name" value="DDRA"/>
</dbReference>
<dbReference type="Pfam" id="PF18427">
    <property type="entry name" value="DDR_swiveling"/>
    <property type="match status" value="1"/>
</dbReference>
<dbReference type="SUPFAM" id="SSF82317">
    <property type="entry name" value="Swiveling domain of dehydratase reactivase alpha subunit"/>
    <property type="match status" value="1"/>
</dbReference>
<gene>
    <name evidence="4" type="primary">ddrA</name>
    <name evidence="4" type="ORF">KL86APRO_10071</name>
</gene>
<proteinExistence type="inferred from homology"/>
<dbReference type="InterPro" id="IPR028975">
    <property type="entry name" value="DDRA_swiveling_dom_sf"/>
</dbReference>
<dbReference type="Gene3D" id="3.30.420.40">
    <property type="match status" value="2"/>
</dbReference>
<feature type="domain" description="Diol dehydratase reactivase ATPase-like" evidence="2">
    <location>
        <begin position="277"/>
        <end position="603"/>
    </location>
</feature>
<reference evidence="4" key="1">
    <citation type="submission" date="2016-04" db="EMBL/GenBank/DDBJ databases">
        <authorList>
            <person name="Evans L.H."/>
            <person name="Alamgir A."/>
            <person name="Owens N."/>
            <person name="Weber N.D."/>
            <person name="Virtaneva K."/>
            <person name="Barbian K."/>
            <person name="Babar A."/>
            <person name="Rosenke K."/>
        </authorList>
    </citation>
    <scope>NUCLEOTIDE SEQUENCE</scope>
    <source>
        <strain evidence="4">86</strain>
    </source>
</reference>
<organism evidence="4">
    <name type="scientific">uncultured Alphaproteobacteria bacterium</name>
    <dbReference type="NCBI Taxonomy" id="91750"/>
    <lineage>
        <taxon>Bacteria</taxon>
        <taxon>Pseudomonadati</taxon>
        <taxon>Pseudomonadota</taxon>
        <taxon>Alphaproteobacteria</taxon>
        <taxon>environmental samples</taxon>
    </lineage>
</organism>
<accession>A0A212IUY0</accession>
<dbReference type="AlphaFoldDB" id="A0A212IUY0"/>
<dbReference type="NCBIfam" id="TIGR04491">
    <property type="entry name" value="reactive_PduG"/>
    <property type="match status" value="1"/>
</dbReference>
<dbReference type="InterPro" id="IPR030994">
    <property type="entry name" value="DDR_dom"/>
</dbReference>
<dbReference type="Gene3D" id="2.40.50.140">
    <property type="entry name" value="Nucleic acid-binding proteins"/>
    <property type="match status" value="1"/>
</dbReference>
<dbReference type="SUPFAM" id="SSF53067">
    <property type="entry name" value="Actin-like ATPase domain"/>
    <property type="match status" value="2"/>
</dbReference>
<dbReference type="InterPro" id="IPR012340">
    <property type="entry name" value="NA-bd_OB-fold"/>
</dbReference>
<evidence type="ECO:0000259" key="2">
    <source>
        <dbReference type="Pfam" id="PF08841"/>
    </source>
</evidence>
<dbReference type="InterPro" id="IPR018181">
    <property type="entry name" value="Heat_shock_70_CS"/>
</dbReference>
<dbReference type="InterPro" id="IPR043129">
    <property type="entry name" value="ATPase_NBD"/>
</dbReference>
<dbReference type="PROSITE" id="PS00329">
    <property type="entry name" value="HSP70_2"/>
    <property type="match status" value="1"/>
</dbReference>
<sequence length="613" mass="65245">MITVAGVDVGNNTTEVAIARIRGRGDVEFLSSAMVRTVGIKGTVRNAVGIIDAIDRALAPTGVARKDLHVVLLNEATPVIGDIAMETITETVITESAMIGHNPATPGGQGLEHGRTVAISALDGETPSGGPFIVVIPGEVAFDDAARIINAAHERGVPVVGAIVQKDDGVLINNRLKRPMPIVDEVRHIDRVPLGMPAALEVALPGRTIERLSNPYDIATLFGLDPEETKRSVPLARALMGTRSAVVIKTPAGDIEERRIPAGKIILLGHGGRRVEVPVDEGADRIMETVQSVYPLEEVQAEAGTNVGGMFEQVRQVMADLTEQPVTSVKVQDILAVDTFKPQQILGSLAGEYALGNAVGLAAMVSTQKLPMMRLARKLEEEIGVPVRVGGVEADMAIRGAMTTPGTRAPMAIVDVGGGSTDASVINEALEIRSTHQAGAGDMCTLLIATELGLDDMDLAEAVKKYPLAKVESLFHMRHENGSVQFFHEPLDPRLYGRIVVLSPEGWTPVETKELMGKIVSVRQGAKRKVFVRNALRALERVAPAQNVRLIHFVVLVGGSGLDFEIPKMISDALLDYGVVTGRANVRGSEGPRNAVATGLVLAFAQQWEGEGR</sequence>
<dbReference type="EMBL" id="FLUO01000001">
    <property type="protein sequence ID" value="SBV91011.1"/>
    <property type="molecule type" value="Genomic_DNA"/>
</dbReference>
<comment type="similarity">
    <text evidence="1">Belongs to the heat shock protein 70 family.</text>
</comment>
<feature type="domain" description="DD-reactivating factor swiveling" evidence="3">
    <location>
        <begin position="93"/>
        <end position="255"/>
    </location>
</feature>
<evidence type="ECO:0000313" key="4">
    <source>
        <dbReference type="EMBL" id="SBV91011.1"/>
    </source>
</evidence>
<protein>
    <submittedName>
        <fullName evidence="4">Diol dehydratase-reactivating factor alpha subunit</fullName>
    </submittedName>
</protein>
<dbReference type="Gene3D" id="3.90.470.30">
    <property type="match status" value="1"/>
</dbReference>